<accession>A0A067DZ76</accession>
<dbReference type="PANTHER" id="PTHR36771:SF2">
    <property type="entry name" value="POTASSIUM TRANSPORTER"/>
    <property type="match status" value="1"/>
</dbReference>
<name>A0A067DZ76_CITSI</name>
<dbReference type="AlphaFoldDB" id="A0A067DZ76"/>
<sequence length="162" mass="18447">MGFGALHLSPSPSGFASNVGFAQNLSSYRLNRVSTLRVHAKKEEQDPKKSTQSLFSNITEALDFSQVRSREDAQLLEDARKATRSGSQMSREQVINSIWQQEKKKNKSSFLFIALRMVIKNLNWVTEYAQYGALRRKIGGTYKDFFKSYIDGNQITLSLSRK</sequence>
<gene>
    <name evidence="1" type="ORF">CISIN_1g047856mg</name>
</gene>
<dbReference type="STRING" id="2711.A0A067DZ76"/>
<keyword evidence="2" id="KW-1185">Reference proteome</keyword>
<organism evidence="1 2">
    <name type="scientific">Citrus sinensis</name>
    <name type="common">Sweet orange</name>
    <name type="synonym">Citrus aurantium var. sinensis</name>
    <dbReference type="NCBI Taxonomy" id="2711"/>
    <lineage>
        <taxon>Eukaryota</taxon>
        <taxon>Viridiplantae</taxon>
        <taxon>Streptophyta</taxon>
        <taxon>Embryophyta</taxon>
        <taxon>Tracheophyta</taxon>
        <taxon>Spermatophyta</taxon>
        <taxon>Magnoliopsida</taxon>
        <taxon>eudicotyledons</taxon>
        <taxon>Gunneridae</taxon>
        <taxon>Pentapetalae</taxon>
        <taxon>rosids</taxon>
        <taxon>malvids</taxon>
        <taxon>Sapindales</taxon>
        <taxon>Rutaceae</taxon>
        <taxon>Aurantioideae</taxon>
        <taxon>Citrus</taxon>
    </lineage>
</organism>
<proteinExistence type="predicted"/>
<evidence type="ECO:0000313" key="2">
    <source>
        <dbReference type="Proteomes" id="UP000027120"/>
    </source>
</evidence>
<dbReference type="EMBL" id="KK785314">
    <property type="protein sequence ID" value="KDO44292.1"/>
    <property type="molecule type" value="Genomic_DNA"/>
</dbReference>
<protein>
    <submittedName>
        <fullName evidence="1">Uncharacterized protein</fullName>
    </submittedName>
</protein>
<dbReference type="Proteomes" id="UP000027120">
    <property type="component" value="Unassembled WGS sequence"/>
</dbReference>
<dbReference type="PANTHER" id="PTHR36771">
    <property type="entry name" value="POTASSIUM TRANSPORTER"/>
    <property type="match status" value="1"/>
</dbReference>
<dbReference type="GO" id="GO:0009658">
    <property type="term" value="P:chloroplast organization"/>
    <property type="evidence" value="ECO:0000318"/>
    <property type="project" value="GO_Central"/>
</dbReference>
<evidence type="ECO:0000313" key="1">
    <source>
        <dbReference type="EMBL" id="KDO44292.1"/>
    </source>
</evidence>
<dbReference type="GO" id="GO:0045893">
    <property type="term" value="P:positive regulation of DNA-templated transcription"/>
    <property type="evidence" value="ECO:0000318"/>
    <property type="project" value="GO_Central"/>
</dbReference>
<reference evidence="1 2" key="1">
    <citation type="submission" date="2014-04" db="EMBL/GenBank/DDBJ databases">
        <authorList>
            <consortium name="International Citrus Genome Consortium"/>
            <person name="Gmitter F."/>
            <person name="Chen C."/>
            <person name="Farmerie W."/>
            <person name="Harkins T."/>
            <person name="Desany B."/>
            <person name="Mohiuddin M."/>
            <person name="Kodira C."/>
            <person name="Borodovsky M."/>
            <person name="Lomsadze A."/>
            <person name="Burns P."/>
            <person name="Jenkins J."/>
            <person name="Prochnik S."/>
            <person name="Shu S."/>
            <person name="Chapman J."/>
            <person name="Pitluck S."/>
            <person name="Schmutz J."/>
            <person name="Rokhsar D."/>
        </authorList>
    </citation>
    <scope>NUCLEOTIDE SEQUENCE</scope>
</reference>